<feature type="compositionally biased region" description="Polar residues" evidence="1">
    <location>
        <begin position="473"/>
        <end position="494"/>
    </location>
</feature>
<keyword evidence="3" id="KW-1185">Reference proteome</keyword>
<dbReference type="Proteomes" id="UP000257109">
    <property type="component" value="Unassembled WGS sequence"/>
</dbReference>
<dbReference type="InterPro" id="IPR043128">
    <property type="entry name" value="Rev_trsase/Diguanyl_cyclase"/>
</dbReference>
<dbReference type="InterPro" id="IPR021109">
    <property type="entry name" value="Peptidase_aspartic_dom_sf"/>
</dbReference>
<feature type="region of interest" description="Disordered" evidence="1">
    <location>
        <begin position="441"/>
        <end position="494"/>
    </location>
</feature>
<accession>A0A371EEE1</accession>
<name>A0A371EEE1_MUCPR</name>
<dbReference type="InterPro" id="IPR043502">
    <property type="entry name" value="DNA/RNA_pol_sf"/>
</dbReference>
<sequence>LFILDYACARSTSVRIAIFLHFNCTCSGLIHLLPKFHGLASEDPHKHLKEFHVVCSTMRSQGIPEDYIKMKAFSFSLDGVAKVWLYLQPVMFTTLGEDEENVPREVLPDIQNNGHLEGDLWNLATFRGNYFYEGLLMIDQYMIDVASGGALMDKTPAATQHLISNMADNTQYRHLKGSKRAKSVPLSFSNRAVLAKRFEIDEDLLKLFRKVEINIPLLDAIKQIPKYAKFLKELCIHRRKKMNGIVETGGVVLSLVQHEDTKCPNLHIFAVPCTISSRTFIDAMLDLGASLNVMPASIYNLLNLGDLELTWMEIQLANRSVVQPLGVLADVLIPVNELIFPTDFYVLDMKDEASGERSTLILGLSFFMTAKTKIDIHAKTISMEFGDTYMKFNIIEALKHPAEDHSIFSIGTIDGLMEEYFRLGTGHASLADFEPAQIVPHSQQEARSDSSLKEFQQTEAESDFKHPSLLSDRVSQSTPSTQEKYVSPQPQTTELKSLPEHLKEQEEKLLEVLKKNKKAISWILASLPGINPSICMHKILLEEDVRPDRQQQRRLNPTPLIVIKKEVTKLLEAGIIYPISDNQWVSLVQVVPKKSGMTVIKNRQDEMVLLNQATYKDHFLLLFVDQVLYADTYNTRGSTQDYLHMSIRNVRIYKDVVRTLQRSEHFPEMHDQHLLGPFGGLHGVVVDNFTVYVKSFQACLDNLSRVYDSNLILNFEKCRFMVTKGIILGHLVSARGIKVDKAKINAISSLPNPSSIREVHSFLSHVGDSLKISARSPYLCLRHRLRLRLVLCGCILGAEEKTHVRAHPPSTKLGTSVRANV</sequence>
<evidence type="ECO:0000313" key="2">
    <source>
        <dbReference type="EMBL" id="RDX64413.1"/>
    </source>
</evidence>
<feature type="non-terminal residue" evidence="2">
    <location>
        <position position="1"/>
    </location>
</feature>
<organism evidence="2 3">
    <name type="scientific">Mucuna pruriens</name>
    <name type="common">Velvet bean</name>
    <name type="synonym">Dolichos pruriens</name>
    <dbReference type="NCBI Taxonomy" id="157652"/>
    <lineage>
        <taxon>Eukaryota</taxon>
        <taxon>Viridiplantae</taxon>
        <taxon>Streptophyta</taxon>
        <taxon>Embryophyta</taxon>
        <taxon>Tracheophyta</taxon>
        <taxon>Spermatophyta</taxon>
        <taxon>Magnoliopsida</taxon>
        <taxon>eudicotyledons</taxon>
        <taxon>Gunneridae</taxon>
        <taxon>Pentapetalae</taxon>
        <taxon>rosids</taxon>
        <taxon>fabids</taxon>
        <taxon>Fabales</taxon>
        <taxon>Fabaceae</taxon>
        <taxon>Papilionoideae</taxon>
        <taxon>50 kb inversion clade</taxon>
        <taxon>NPAAA clade</taxon>
        <taxon>indigoferoid/millettioid clade</taxon>
        <taxon>Phaseoleae</taxon>
        <taxon>Mucuna</taxon>
    </lineage>
</organism>
<dbReference type="Gene3D" id="3.30.70.270">
    <property type="match status" value="1"/>
</dbReference>
<dbReference type="OrthoDB" id="1424255at2759"/>
<proteinExistence type="predicted"/>
<dbReference type="AlphaFoldDB" id="A0A371EEE1"/>
<dbReference type="EMBL" id="QJKJ01014395">
    <property type="protein sequence ID" value="RDX64413.1"/>
    <property type="molecule type" value="Genomic_DNA"/>
</dbReference>
<protein>
    <submittedName>
        <fullName evidence="2">Retrovirus-related Pol polyprotein from transposon opus</fullName>
    </submittedName>
</protein>
<gene>
    <name evidence="2" type="primary">pol</name>
    <name evidence="2" type="ORF">CR513_57036</name>
</gene>
<dbReference type="Gene3D" id="2.40.70.10">
    <property type="entry name" value="Acid Proteases"/>
    <property type="match status" value="1"/>
</dbReference>
<dbReference type="PANTHER" id="PTHR33067:SF15">
    <property type="entry name" value="RNA-DIRECTED DNA POLYMERASE"/>
    <property type="match status" value="1"/>
</dbReference>
<dbReference type="CDD" id="cd00303">
    <property type="entry name" value="retropepsin_like"/>
    <property type="match status" value="1"/>
</dbReference>
<reference evidence="2" key="1">
    <citation type="submission" date="2018-05" db="EMBL/GenBank/DDBJ databases">
        <title>Draft genome of Mucuna pruriens seed.</title>
        <authorList>
            <person name="Nnadi N.E."/>
            <person name="Vos R."/>
            <person name="Hasami M.H."/>
            <person name="Devisetty U.K."/>
            <person name="Aguiy J.C."/>
        </authorList>
    </citation>
    <scope>NUCLEOTIDE SEQUENCE [LARGE SCALE GENOMIC DNA]</scope>
    <source>
        <strain evidence="2">JCA_2017</strain>
    </source>
</reference>
<dbReference type="Gene3D" id="3.10.10.10">
    <property type="entry name" value="HIV Type 1 Reverse Transcriptase, subunit A, domain 1"/>
    <property type="match status" value="1"/>
</dbReference>
<dbReference type="PANTHER" id="PTHR33067">
    <property type="entry name" value="RNA-DIRECTED DNA POLYMERASE-RELATED"/>
    <property type="match status" value="1"/>
</dbReference>
<comment type="caution">
    <text evidence="2">The sequence shown here is derived from an EMBL/GenBank/DDBJ whole genome shotgun (WGS) entry which is preliminary data.</text>
</comment>
<dbReference type="SUPFAM" id="SSF56672">
    <property type="entry name" value="DNA/RNA polymerases"/>
    <property type="match status" value="1"/>
</dbReference>
<evidence type="ECO:0000256" key="1">
    <source>
        <dbReference type="SAM" id="MobiDB-lite"/>
    </source>
</evidence>
<feature type="non-terminal residue" evidence="2">
    <location>
        <position position="821"/>
    </location>
</feature>
<evidence type="ECO:0000313" key="3">
    <source>
        <dbReference type="Proteomes" id="UP000257109"/>
    </source>
</evidence>